<reference evidence="2 3" key="1">
    <citation type="submission" date="2016-10" db="EMBL/GenBank/DDBJ databases">
        <authorList>
            <person name="de Groot N.N."/>
        </authorList>
    </citation>
    <scope>NUCLEOTIDE SEQUENCE [LARGE SCALE GENOMIC DNA]</scope>
    <source>
        <strain evidence="2 3">CGMCC 1.3430</strain>
    </source>
</reference>
<dbReference type="EMBL" id="FNRM01000005">
    <property type="protein sequence ID" value="SEA67877.1"/>
    <property type="molecule type" value="Genomic_DNA"/>
</dbReference>
<dbReference type="AlphaFoldDB" id="A0A1H4D5K1"/>
<dbReference type="Proteomes" id="UP000198773">
    <property type="component" value="Unassembled WGS sequence"/>
</dbReference>
<evidence type="ECO:0000313" key="3">
    <source>
        <dbReference type="Proteomes" id="UP000198773"/>
    </source>
</evidence>
<gene>
    <name evidence="2" type="ORF">SAMN04488051_10578</name>
</gene>
<protein>
    <submittedName>
        <fullName evidence="2">Uncharacterized protein</fullName>
    </submittedName>
</protein>
<name>A0A1H4D5K1_ALKAM</name>
<evidence type="ECO:0000313" key="2">
    <source>
        <dbReference type="EMBL" id="SEA67877.1"/>
    </source>
</evidence>
<proteinExistence type="predicted"/>
<evidence type="ECO:0000256" key="1">
    <source>
        <dbReference type="SAM" id="SignalP"/>
    </source>
</evidence>
<keyword evidence="3" id="KW-1185">Reference proteome</keyword>
<organism evidence="2 3">
    <name type="scientific">Alkalimonas amylolytica</name>
    <dbReference type="NCBI Taxonomy" id="152573"/>
    <lineage>
        <taxon>Bacteria</taxon>
        <taxon>Pseudomonadati</taxon>
        <taxon>Pseudomonadota</taxon>
        <taxon>Gammaproteobacteria</taxon>
        <taxon>Alkalimonas</taxon>
    </lineage>
</organism>
<accession>A0A1H4D5K1</accession>
<keyword evidence="1" id="KW-0732">Signal</keyword>
<dbReference type="STRING" id="152573.SAMN04488051_10578"/>
<feature type="signal peptide" evidence="1">
    <location>
        <begin position="1"/>
        <end position="24"/>
    </location>
</feature>
<dbReference type="RefSeq" id="WP_091342789.1">
    <property type="nucleotide sequence ID" value="NZ_FNRM01000005.1"/>
</dbReference>
<sequence length="84" mass="9486">MKTSLKRYAAAIAILSVSSLPLTAAELTGQDDALPELTQYIQQDLRQQLQDQLVVLKQSTKQQLQQQVKQLLQQSIQLVLPERN</sequence>
<feature type="chain" id="PRO_5011610339" evidence="1">
    <location>
        <begin position="25"/>
        <end position="84"/>
    </location>
</feature>